<evidence type="ECO:0000256" key="1">
    <source>
        <dbReference type="ARBA" id="ARBA00022801"/>
    </source>
</evidence>
<dbReference type="SUPFAM" id="SSF81606">
    <property type="entry name" value="PP2C-like"/>
    <property type="match status" value="1"/>
</dbReference>
<dbReference type="SUPFAM" id="SSF55785">
    <property type="entry name" value="PYP-like sensor domain (PAS domain)"/>
    <property type="match status" value="1"/>
</dbReference>
<dbReference type="Gene3D" id="1.10.10.10">
    <property type="entry name" value="Winged helix-like DNA-binding domain superfamily/Winged helix DNA-binding domain"/>
    <property type="match status" value="1"/>
</dbReference>
<protein>
    <submittedName>
        <fullName evidence="3">SpoIIE family protein phosphatase</fullName>
    </submittedName>
</protein>
<dbReference type="Gene3D" id="3.30.450.20">
    <property type="entry name" value="PAS domain"/>
    <property type="match status" value="1"/>
</dbReference>
<dbReference type="InterPro" id="IPR036457">
    <property type="entry name" value="PPM-type-like_dom_sf"/>
</dbReference>
<gene>
    <name evidence="3" type="ORF">LXN57_32770</name>
</gene>
<dbReference type="Proteomes" id="UP001523216">
    <property type="component" value="Unassembled WGS sequence"/>
</dbReference>
<proteinExistence type="predicted"/>
<organism evidence="3 4">
    <name type="scientific">Paractinoplanes hotanensis</name>
    <dbReference type="NCBI Taxonomy" id="2906497"/>
    <lineage>
        <taxon>Bacteria</taxon>
        <taxon>Bacillati</taxon>
        <taxon>Actinomycetota</taxon>
        <taxon>Actinomycetes</taxon>
        <taxon>Micromonosporales</taxon>
        <taxon>Micromonosporaceae</taxon>
        <taxon>Paractinoplanes</taxon>
    </lineage>
</organism>
<dbReference type="PROSITE" id="PS50921">
    <property type="entry name" value="ANTAR"/>
    <property type="match status" value="1"/>
</dbReference>
<keyword evidence="4" id="KW-1185">Reference proteome</keyword>
<dbReference type="Pfam" id="PF07228">
    <property type="entry name" value="SpoIIE"/>
    <property type="match status" value="1"/>
</dbReference>
<name>A0ABT0Y948_9ACTN</name>
<dbReference type="InterPro" id="IPR052016">
    <property type="entry name" value="Bact_Sigma-Reg"/>
</dbReference>
<dbReference type="EMBL" id="JAMQOL010000048">
    <property type="protein sequence ID" value="MCM4082350.1"/>
    <property type="molecule type" value="Genomic_DNA"/>
</dbReference>
<reference evidence="3 4" key="1">
    <citation type="submission" date="2022-06" db="EMBL/GenBank/DDBJ databases">
        <title>Actinoplanes abujensis sp. nov., isolated from Nigerian arid soil.</title>
        <authorList>
            <person name="Ding P."/>
        </authorList>
    </citation>
    <scope>NUCLEOTIDE SEQUENCE [LARGE SCALE GENOMIC DNA]</scope>
    <source>
        <strain evidence="4">TRM88002</strain>
    </source>
</reference>
<feature type="domain" description="ANTAR" evidence="2">
    <location>
        <begin position="9"/>
        <end position="71"/>
    </location>
</feature>
<dbReference type="InterPro" id="IPR036388">
    <property type="entry name" value="WH-like_DNA-bd_sf"/>
</dbReference>
<accession>A0ABT0Y948</accession>
<sequence length="619" mass="66856">MANSPHDYLRRLAELDASIAGAQLPADALLERAAGLIAGRVGCRVSEAHTQISRIAQAQGCSAQEIAGDVLSTLESGLPLDARVVRAAIEEVLPDRPLVQQQPAEPGRAEVEMSADNGWVRTTQQVLAAVGGNHTAVTPVCDPDGRIRDFGIVAVSQSVVDPSGRRGDELIGCLVSEADPGLVGGPIWLAWQETLADRTPRRVGPLPYERTFGEATIAVPVVVQIHPVGPGLVNTWTRPDDQSRLSDRIAQTERLSRLGWGEWDLLSGEVVWSDEMYRIYEREPADGPLSGQQSRALWLAEDEPIHQQGAIAFGRGDTVDMTYRARIGGRTKHLRCVVDAVRDTTGRPIKVFGVIQDVTAQEINRADLARIELQLHEHRLSLRARDELAAQLQHIILPIPDGIIELPGLHAAVRYLPAEQASRVGGDWYHAAALGDGHVLIAIGDAAGHGIQAATTMARLRHALAALSITTTTDPAKLLSFLNRLLRAGDHNIATATAVIARYHPIDRTLVWAQAGHPPPLLSHEGSITALNRPRGPLLGALPEPVYDTATVRLNQSDVLLLYTDGLVEHREQPLADGFAAAIQTLRDAGEDPSLTDLVGRFRRANAEDDTCIMAVRPA</sequence>
<dbReference type="InterPro" id="IPR005561">
    <property type="entry name" value="ANTAR"/>
</dbReference>
<evidence type="ECO:0000313" key="4">
    <source>
        <dbReference type="Proteomes" id="UP001523216"/>
    </source>
</evidence>
<dbReference type="PANTHER" id="PTHR43156">
    <property type="entry name" value="STAGE II SPORULATION PROTEIN E-RELATED"/>
    <property type="match status" value="1"/>
</dbReference>
<evidence type="ECO:0000259" key="2">
    <source>
        <dbReference type="PROSITE" id="PS50921"/>
    </source>
</evidence>
<dbReference type="Gene3D" id="3.60.40.10">
    <property type="entry name" value="PPM-type phosphatase domain"/>
    <property type="match status" value="1"/>
</dbReference>
<dbReference type="InterPro" id="IPR035965">
    <property type="entry name" value="PAS-like_dom_sf"/>
</dbReference>
<dbReference type="RefSeq" id="WP_251802070.1">
    <property type="nucleotide sequence ID" value="NZ_JAMQOL010000048.1"/>
</dbReference>
<dbReference type="PANTHER" id="PTHR43156:SF2">
    <property type="entry name" value="STAGE II SPORULATION PROTEIN E"/>
    <property type="match status" value="1"/>
</dbReference>
<evidence type="ECO:0000313" key="3">
    <source>
        <dbReference type="EMBL" id="MCM4082350.1"/>
    </source>
</evidence>
<comment type="caution">
    <text evidence="3">The sequence shown here is derived from an EMBL/GenBank/DDBJ whole genome shotgun (WGS) entry which is preliminary data.</text>
</comment>
<keyword evidence="1" id="KW-0378">Hydrolase</keyword>
<dbReference type="InterPro" id="IPR001932">
    <property type="entry name" value="PPM-type_phosphatase-like_dom"/>
</dbReference>
<dbReference type="SMART" id="SM00331">
    <property type="entry name" value="PP2C_SIG"/>
    <property type="match status" value="1"/>
</dbReference>